<dbReference type="OrthoDB" id="561214at2"/>
<dbReference type="Proteomes" id="UP000298438">
    <property type="component" value="Unassembled WGS sequence"/>
</dbReference>
<protein>
    <submittedName>
        <fullName evidence="5">Helix-turn-helix transcriptional regulator</fullName>
    </submittedName>
</protein>
<evidence type="ECO:0000313" key="6">
    <source>
        <dbReference type="Proteomes" id="UP000298438"/>
    </source>
</evidence>
<dbReference type="SUPFAM" id="SSF46894">
    <property type="entry name" value="C-terminal effector domain of the bipartite response regulators"/>
    <property type="match status" value="1"/>
</dbReference>
<dbReference type="AlphaFoldDB" id="A0A4Y9SH18"/>
<keyword evidence="2" id="KW-0238">DNA-binding</keyword>
<dbReference type="InterPro" id="IPR000792">
    <property type="entry name" value="Tscrpt_reg_LuxR_C"/>
</dbReference>
<dbReference type="InterPro" id="IPR016032">
    <property type="entry name" value="Sig_transdc_resp-reg_C-effctor"/>
</dbReference>
<comment type="caution">
    <text evidence="5">The sequence shown here is derived from an EMBL/GenBank/DDBJ whole genome shotgun (WGS) entry which is preliminary data.</text>
</comment>
<name>A0A4Y9SH18_9BURK</name>
<dbReference type="PROSITE" id="PS00622">
    <property type="entry name" value="HTH_LUXR_1"/>
    <property type="match status" value="1"/>
</dbReference>
<dbReference type="GO" id="GO:0003677">
    <property type="term" value="F:DNA binding"/>
    <property type="evidence" value="ECO:0007669"/>
    <property type="project" value="UniProtKB-KW"/>
</dbReference>
<dbReference type="InterPro" id="IPR036388">
    <property type="entry name" value="WH-like_DNA-bd_sf"/>
</dbReference>
<evidence type="ECO:0000256" key="1">
    <source>
        <dbReference type="ARBA" id="ARBA00023015"/>
    </source>
</evidence>
<gene>
    <name evidence="5" type="ORF">E4L96_09960</name>
</gene>
<organism evidence="5 6">
    <name type="scientific">Zemynaea arenosa</name>
    <dbReference type="NCBI Taxonomy" id="2561931"/>
    <lineage>
        <taxon>Bacteria</taxon>
        <taxon>Pseudomonadati</taxon>
        <taxon>Pseudomonadota</taxon>
        <taxon>Betaproteobacteria</taxon>
        <taxon>Burkholderiales</taxon>
        <taxon>Oxalobacteraceae</taxon>
        <taxon>Telluria group</taxon>
        <taxon>Zemynaea</taxon>
    </lineage>
</organism>
<proteinExistence type="predicted"/>
<keyword evidence="3" id="KW-0804">Transcription</keyword>
<evidence type="ECO:0000313" key="5">
    <source>
        <dbReference type="EMBL" id="TFW20816.1"/>
    </source>
</evidence>
<dbReference type="SMART" id="SM00421">
    <property type="entry name" value="HTH_LUXR"/>
    <property type="match status" value="1"/>
</dbReference>
<dbReference type="Gene3D" id="1.10.10.10">
    <property type="entry name" value="Winged helix-like DNA-binding domain superfamily/Winged helix DNA-binding domain"/>
    <property type="match status" value="1"/>
</dbReference>
<evidence type="ECO:0000259" key="4">
    <source>
        <dbReference type="PROSITE" id="PS50043"/>
    </source>
</evidence>
<dbReference type="EMBL" id="SPVF01000128">
    <property type="protein sequence ID" value="TFW20816.1"/>
    <property type="molecule type" value="Genomic_DNA"/>
</dbReference>
<dbReference type="RefSeq" id="WP_135207060.1">
    <property type="nucleotide sequence ID" value="NZ_SPVF01000128.1"/>
</dbReference>
<dbReference type="Pfam" id="PF00196">
    <property type="entry name" value="GerE"/>
    <property type="match status" value="1"/>
</dbReference>
<dbReference type="PANTHER" id="PTHR44688">
    <property type="entry name" value="DNA-BINDING TRANSCRIPTIONAL ACTIVATOR DEVR_DOSR"/>
    <property type="match status" value="1"/>
</dbReference>
<keyword evidence="1" id="KW-0805">Transcription regulation</keyword>
<dbReference type="CDD" id="cd06170">
    <property type="entry name" value="LuxR_C_like"/>
    <property type="match status" value="1"/>
</dbReference>
<dbReference type="GO" id="GO:0006355">
    <property type="term" value="P:regulation of DNA-templated transcription"/>
    <property type="evidence" value="ECO:0007669"/>
    <property type="project" value="InterPro"/>
</dbReference>
<evidence type="ECO:0000256" key="3">
    <source>
        <dbReference type="ARBA" id="ARBA00023163"/>
    </source>
</evidence>
<dbReference type="PRINTS" id="PR00038">
    <property type="entry name" value="HTHLUXR"/>
</dbReference>
<dbReference type="PROSITE" id="PS50043">
    <property type="entry name" value="HTH_LUXR_2"/>
    <property type="match status" value="1"/>
</dbReference>
<accession>A0A4Y9SH18</accession>
<sequence>MEPFVAELSHLYRMASATPVEQFPGCALDQLRAWIDFDGAVFGFGESGADALTIGSSVVYNRDAAIVGEYAAVSSADPTTRRFLQSPGVVTNVDAHSDYTAHDAKVKRYLHRHDIRHLLLLGEASPANDRLRWVVLYRGTRKGFGQHEAARLSAAWTHMLCALDINRARSLDLHTRPDTPRAAALAGPGGTIEVSDPLFVEALRREWRGASPTVLPPALVAAMRDGRPYVGREIEVHFTRKGLYTLCQASGLSAAARLTPREAEVARCFATGRDYKSIGALLGISPNTVRAQLSSVYRKLGINDKAMLAAALARDLRD</sequence>
<reference evidence="5 6" key="1">
    <citation type="submission" date="2019-03" db="EMBL/GenBank/DDBJ databases">
        <title>Draft Genome Sequence of Massilia arenosa sp. nov., a Novel Massilia Species Isolated from a Sandy-loam Maize Soil.</title>
        <authorList>
            <person name="Raths R."/>
            <person name="Peta V."/>
            <person name="Bucking H."/>
        </authorList>
    </citation>
    <scope>NUCLEOTIDE SEQUENCE [LARGE SCALE GENOMIC DNA]</scope>
    <source>
        <strain evidence="5 6">MC02</strain>
    </source>
</reference>
<evidence type="ECO:0000256" key="2">
    <source>
        <dbReference type="ARBA" id="ARBA00023125"/>
    </source>
</evidence>
<dbReference type="PANTHER" id="PTHR44688:SF16">
    <property type="entry name" value="DNA-BINDING TRANSCRIPTIONAL ACTIVATOR DEVR_DOSR"/>
    <property type="match status" value="1"/>
</dbReference>
<keyword evidence="6" id="KW-1185">Reference proteome</keyword>
<feature type="domain" description="HTH luxR-type" evidence="4">
    <location>
        <begin position="251"/>
        <end position="316"/>
    </location>
</feature>